<gene>
    <name evidence="6" type="primary">lptC</name>
    <name evidence="6" type="ORF">AADV58_15300</name>
</gene>
<reference evidence="6 7" key="1">
    <citation type="submission" date="2024-04" db="EMBL/GenBank/DDBJ databases">
        <title>Dissimilatory iodate-reducing microorganisms contribute to the enrichment of iodine in groundwater.</title>
        <authorList>
            <person name="Jiang Z."/>
        </authorList>
    </citation>
    <scope>NUCLEOTIDE SEQUENCE [LARGE SCALE GENOMIC DNA]</scope>
    <source>
        <strain evidence="6 7">NCP973</strain>
    </source>
</reference>
<evidence type="ECO:0000256" key="4">
    <source>
        <dbReference type="ARBA" id="ARBA00022989"/>
    </source>
</evidence>
<dbReference type="NCBIfam" id="TIGR04409">
    <property type="entry name" value="LptC_YrbK"/>
    <property type="match status" value="1"/>
</dbReference>
<evidence type="ECO:0000256" key="1">
    <source>
        <dbReference type="ARBA" id="ARBA00022475"/>
    </source>
</evidence>
<evidence type="ECO:0000313" key="7">
    <source>
        <dbReference type="Proteomes" id="UP001479520"/>
    </source>
</evidence>
<dbReference type="InterPro" id="IPR010664">
    <property type="entry name" value="LipoPS_assembly_LptC-rel"/>
</dbReference>
<evidence type="ECO:0000256" key="3">
    <source>
        <dbReference type="ARBA" id="ARBA00022692"/>
    </source>
</evidence>
<dbReference type="PANTHER" id="PTHR37481">
    <property type="entry name" value="LIPOPOLYSACCHARIDE EXPORT SYSTEM PROTEIN LPTC"/>
    <property type="match status" value="1"/>
</dbReference>
<dbReference type="Pfam" id="PF06835">
    <property type="entry name" value="LptC"/>
    <property type="match status" value="1"/>
</dbReference>
<dbReference type="InterPro" id="IPR052363">
    <property type="entry name" value="LPS_export_LptC"/>
</dbReference>
<organism evidence="6 7">
    <name type="scientific">Azonexus hydrophilus</name>
    <dbReference type="NCBI Taxonomy" id="418702"/>
    <lineage>
        <taxon>Bacteria</taxon>
        <taxon>Pseudomonadati</taxon>
        <taxon>Pseudomonadota</taxon>
        <taxon>Betaproteobacteria</taxon>
        <taxon>Rhodocyclales</taxon>
        <taxon>Azonexaceae</taxon>
        <taxon>Azonexus</taxon>
    </lineage>
</organism>
<evidence type="ECO:0000256" key="2">
    <source>
        <dbReference type="ARBA" id="ARBA00022519"/>
    </source>
</evidence>
<dbReference type="RefSeq" id="WP_028994411.1">
    <property type="nucleotide sequence ID" value="NZ_CALFBA010000124.1"/>
</dbReference>
<protein>
    <submittedName>
        <fullName evidence="6">LPS export ABC transporter periplasmic protein LptC</fullName>
    </submittedName>
</protein>
<dbReference type="InterPro" id="IPR026265">
    <property type="entry name" value="LptC"/>
</dbReference>
<dbReference type="Gene3D" id="2.60.450.10">
    <property type="entry name" value="Lipopolysaccharide (LPS) transport protein A like domain"/>
    <property type="match status" value="1"/>
</dbReference>
<keyword evidence="1" id="KW-1003">Cell membrane</keyword>
<keyword evidence="5" id="KW-0472">Membrane</keyword>
<dbReference type="EMBL" id="CP151406">
    <property type="protein sequence ID" value="WZJ21297.1"/>
    <property type="molecule type" value="Genomic_DNA"/>
</dbReference>
<sequence length="193" mass="21008">MKNWSGQIFPITLLALIAGLSFWLQASQAPIEAAGSGSDDKTPDAYAENFQIRRHDDNGQLKYRLSAPHLQHFPHDDSSEIRNPELIAYRKDMPPVIVTAGQAKVTAQGEKILLSESVRIVRAGSADQPALIAETSRLDVNPEAGLADTEQAVHITQGAFWISGVGAHIDNNASTFELKSQVRGQYLAPRAQP</sequence>
<keyword evidence="2" id="KW-0997">Cell inner membrane</keyword>
<dbReference type="Proteomes" id="UP001479520">
    <property type="component" value="Chromosome"/>
</dbReference>
<keyword evidence="4" id="KW-1133">Transmembrane helix</keyword>
<keyword evidence="7" id="KW-1185">Reference proteome</keyword>
<dbReference type="PANTHER" id="PTHR37481:SF1">
    <property type="entry name" value="LIPOPOLYSACCHARIDE EXPORT SYSTEM PROTEIN LPTC"/>
    <property type="match status" value="1"/>
</dbReference>
<accession>A0ABZ2XG62</accession>
<evidence type="ECO:0000313" key="6">
    <source>
        <dbReference type="EMBL" id="WZJ21297.1"/>
    </source>
</evidence>
<name>A0ABZ2XG62_9RHOO</name>
<keyword evidence="3" id="KW-0812">Transmembrane</keyword>
<evidence type="ECO:0000256" key="5">
    <source>
        <dbReference type="ARBA" id="ARBA00023136"/>
    </source>
</evidence>
<proteinExistence type="predicted"/>